<dbReference type="GO" id="GO:0016020">
    <property type="term" value="C:membrane"/>
    <property type="evidence" value="ECO:0007669"/>
    <property type="project" value="TreeGrafter"/>
</dbReference>
<dbReference type="AlphaFoldDB" id="A0A4P9XK78"/>
<dbReference type="NCBIfam" id="TIGR01755">
    <property type="entry name" value="flav_wrbA"/>
    <property type="match status" value="1"/>
</dbReference>
<accession>A0A4P9XK78</accession>
<feature type="domain" description="Flavodoxin-like" evidence="2">
    <location>
        <begin position="9"/>
        <end position="196"/>
    </location>
</feature>
<dbReference type="OrthoDB" id="504689at2759"/>
<protein>
    <submittedName>
        <fullName evidence="3">NAD(P)H:quinone oxidoreductase, type IV</fullName>
    </submittedName>
</protein>
<dbReference type="PANTHER" id="PTHR30546:SF23">
    <property type="entry name" value="FLAVOPROTEIN-LIKE PROTEIN YCP4-RELATED"/>
    <property type="match status" value="1"/>
</dbReference>
<dbReference type="GO" id="GO:0010181">
    <property type="term" value="F:FMN binding"/>
    <property type="evidence" value="ECO:0007669"/>
    <property type="project" value="InterPro"/>
</dbReference>
<dbReference type="EMBL" id="KZ993029">
    <property type="protein sequence ID" value="RKP05801.1"/>
    <property type="molecule type" value="Genomic_DNA"/>
</dbReference>
<dbReference type="NCBIfam" id="NF002999">
    <property type="entry name" value="PRK03767.1"/>
    <property type="match status" value="1"/>
</dbReference>
<dbReference type="Gene3D" id="3.40.50.360">
    <property type="match status" value="1"/>
</dbReference>
<dbReference type="InterPro" id="IPR029039">
    <property type="entry name" value="Flavoprotein-like_sf"/>
</dbReference>
<sequence length="213" mass="22706">MSAPIRAKINIVYYSTYTHVQKLAEGLKRGAERVANVDVNILQVAETLPEEVLAKMGAPAKPENVPVATPDDLVSADGILLGFPTRFGMVPAQMKAFLDSTGGLWATGALRGKQAGLFFSTNTQHGGQETTAFTLLPYLAHQGLQYVPFGYGHPAMQKNTEVIGSSPYGAGIIAGVEGDSPSKTELEIAEAQGEYFAKQVLIRVLGEKAAEQQ</sequence>
<dbReference type="GO" id="GO:0003955">
    <property type="term" value="F:NAD(P)H dehydrogenase (quinone) activity"/>
    <property type="evidence" value="ECO:0007669"/>
    <property type="project" value="InterPro"/>
</dbReference>
<gene>
    <name evidence="3" type="ORF">THASP1DRAFT_32368</name>
</gene>
<dbReference type="STRING" id="78915.A0A4P9XK78"/>
<dbReference type="SUPFAM" id="SSF52218">
    <property type="entry name" value="Flavoproteins"/>
    <property type="match status" value="1"/>
</dbReference>
<reference evidence="4" key="1">
    <citation type="journal article" date="2018" name="Nat. Microbiol.">
        <title>Leveraging single-cell genomics to expand the fungal tree of life.</title>
        <authorList>
            <person name="Ahrendt S.R."/>
            <person name="Quandt C.A."/>
            <person name="Ciobanu D."/>
            <person name="Clum A."/>
            <person name="Salamov A."/>
            <person name="Andreopoulos B."/>
            <person name="Cheng J.F."/>
            <person name="Woyke T."/>
            <person name="Pelin A."/>
            <person name="Henrissat B."/>
            <person name="Reynolds N.K."/>
            <person name="Benny G.L."/>
            <person name="Smith M.E."/>
            <person name="James T.Y."/>
            <person name="Grigoriev I.V."/>
        </authorList>
    </citation>
    <scope>NUCLEOTIDE SEQUENCE [LARGE SCALE GENOMIC DNA]</scope>
    <source>
        <strain evidence="4">RSA 1356</strain>
    </source>
</reference>
<evidence type="ECO:0000259" key="2">
    <source>
        <dbReference type="PROSITE" id="PS50902"/>
    </source>
</evidence>
<comment type="similarity">
    <text evidence="1">Belongs to the WrbA family.</text>
</comment>
<dbReference type="PANTHER" id="PTHR30546">
    <property type="entry name" value="FLAVODOXIN-RELATED PROTEIN WRBA-RELATED"/>
    <property type="match status" value="1"/>
</dbReference>
<organism evidence="3 4">
    <name type="scientific">Thamnocephalis sphaerospora</name>
    <dbReference type="NCBI Taxonomy" id="78915"/>
    <lineage>
        <taxon>Eukaryota</taxon>
        <taxon>Fungi</taxon>
        <taxon>Fungi incertae sedis</taxon>
        <taxon>Zoopagomycota</taxon>
        <taxon>Zoopagomycotina</taxon>
        <taxon>Zoopagomycetes</taxon>
        <taxon>Zoopagales</taxon>
        <taxon>Sigmoideomycetaceae</taxon>
        <taxon>Thamnocephalis</taxon>
    </lineage>
</organism>
<keyword evidence="4" id="KW-1185">Reference proteome</keyword>
<dbReference type="Pfam" id="PF03358">
    <property type="entry name" value="FMN_red"/>
    <property type="match status" value="1"/>
</dbReference>
<dbReference type="InterPro" id="IPR010089">
    <property type="entry name" value="Flavoprotein_WrbA-like"/>
</dbReference>
<evidence type="ECO:0000256" key="1">
    <source>
        <dbReference type="ARBA" id="ARBA00006961"/>
    </source>
</evidence>
<dbReference type="PROSITE" id="PS50902">
    <property type="entry name" value="FLAVODOXIN_LIKE"/>
    <property type="match status" value="1"/>
</dbReference>
<evidence type="ECO:0000313" key="4">
    <source>
        <dbReference type="Proteomes" id="UP000271241"/>
    </source>
</evidence>
<evidence type="ECO:0000313" key="3">
    <source>
        <dbReference type="EMBL" id="RKP05801.1"/>
    </source>
</evidence>
<dbReference type="InterPro" id="IPR005025">
    <property type="entry name" value="FMN_Rdtase-like_dom"/>
</dbReference>
<dbReference type="Proteomes" id="UP000271241">
    <property type="component" value="Unassembled WGS sequence"/>
</dbReference>
<dbReference type="InterPro" id="IPR008254">
    <property type="entry name" value="Flavodoxin/NO_synth"/>
</dbReference>
<name>A0A4P9XK78_9FUNG</name>
<proteinExistence type="inferred from homology"/>
<dbReference type="FunFam" id="3.40.50.360:FF:000001">
    <property type="entry name" value="NAD(P)H dehydrogenase (Quinone) FQR1-like"/>
    <property type="match status" value="1"/>
</dbReference>